<dbReference type="PATRIC" id="fig|305.106.peg.1021"/>
<name>A0A0S4TXI7_RALSL</name>
<dbReference type="InterPro" id="IPR007621">
    <property type="entry name" value="TPM_dom"/>
</dbReference>
<sequence length="173" mass="19092">MTSTRHHRGARRALRHLTTTTAHAHRAFSPADLRQLEAAVREGEQRHRGEVRIVIEASLPVRDAWAGVTPRQRARTLFGLLEVWNTHEHVGVLLYLNLADHAVEILADRGIAARVEPHAWRAICETITHGFAQGVAIGPVLEALEQIHAVLAAHFPSDGAPRANELADKPLVL</sequence>
<evidence type="ECO:0000313" key="2">
    <source>
        <dbReference type="EMBL" id="CUV14269.1"/>
    </source>
</evidence>
<dbReference type="PANTHER" id="PTHR30373:SF8">
    <property type="entry name" value="BLL7265 PROTEIN"/>
    <property type="match status" value="1"/>
</dbReference>
<dbReference type="AlphaFoldDB" id="A0A0S4TXI7"/>
<accession>A0A0S4TXI7</accession>
<protein>
    <recommendedName>
        <fullName evidence="1">TPM domain-containing protein</fullName>
    </recommendedName>
</protein>
<reference evidence="2" key="1">
    <citation type="submission" date="2015-10" db="EMBL/GenBank/DDBJ databases">
        <authorList>
            <person name="Gilbert D.G."/>
        </authorList>
    </citation>
    <scope>NUCLEOTIDE SEQUENCE</scope>
    <source>
        <strain evidence="2">Phyl III-seqv23</strain>
    </source>
</reference>
<dbReference type="EMBL" id="LN899819">
    <property type="protein sequence ID" value="CUV14269.1"/>
    <property type="molecule type" value="Genomic_DNA"/>
</dbReference>
<evidence type="ECO:0000259" key="1">
    <source>
        <dbReference type="Pfam" id="PF04536"/>
    </source>
</evidence>
<gene>
    <name evidence="2" type="ORF">RUN39_v1_750054</name>
</gene>
<feature type="domain" description="TPM" evidence="1">
    <location>
        <begin position="27"/>
        <end position="148"/>
    </location>
</feature>
<dbReference type="Pfam" id="PF04536">
    <property type="entry name" value="TPM_phosphatase"/>
    <property type="match status" value="1"/>
</dbReference>
<organism evidence="2">
    <name type="scientific">Ralstonia solanacearum</name>
    <name type="common">Pseudomonas solanacearum</name>
    <dbReference type="NCBI Taxonomy" id="305"/>
    <lineage>
        <taxon>Bacteria</taxon>
        <taxon>Pseudomonadati</taxon>
        <taxon>Pseudomonadota</taxon>
        <taxon>Betaproteobacteria</taxon>
        <taxon>Burkholderiales</taxon>
        <taxon>Burkholderiaceae</taxon>
        <taxon>Ralstonia</taxon>
        <taxon>Ralstonia solanacearum species complex</taxon>
    </lineage>
</organism>
<dbReference type="PANTHER" id="PTHR30373">
    <property type="entry name" value="UPF0603 PROTEIN YGCG"/>
    <property type="match status" value="1"/>
</dbReference>
<dbReference type="Gene3D" id="3.10.310.50">
    <property type="match status" value="1"/>
</dbReference>
<proteinExistence type="predicted"/>